<evidence type="ECO:0000313" key="1">
    <source>
        <dbReference type="EMBL" id="RYR48926.1"/>
    </source>
</evidence>
<comment type="caution">
    <text evidence="1">The sequence shown here is derived from an EMBL/GenBank/DDBJ whole genome shotgun (WGS) entry which is preliminary data.</text>
</comment>
<proteinExistence type="predicted"/>
<dbReference type="STRING" id="3818.A0A445CD98"/>
<dbReference type="SUPFAM" id="SSF54495">
    <property type="entry name" value="UBC-like"/>
    <property type="match status" value="1"/>
</dbReference>
<name>A0A445CD98_ARAHY</name>
<dbReference type="EMBL" id="SDMP01000007">
    <property type="protein sequence ID" value="RYR48926.1"/>
    <property type="molecule type" value="Genomic_DNA"/>
</dbReference>
<gene>
    <name evidence="1" type="ORF">Ahy_A07g035039</name>
</gene>
<reference evidence="1 2" key="1">
    <citation type="submission" date="2019-01" db="EMBL/GenBank/DDBJ databases">
        <title>Sequencing of cultivated peanut Arachis hypogaea provides insights into genome evolution and oil improvement.</title>
        <authorList>
            <person name="Chen X."/>
        </authorList>
    </citation>
    <scope>NUCLEOTIDE SEQUENCE [LARGE SCALE GENOMIC DNA]</scope>
    <source>
        <strain evidence="2">cv. Fuhuasheng</strain>
        <tissue evidence="1">Leaves</tissue>
    </source>
</reference>
<sequence length="113" mass="13223">MARRELRKLKMLDIEVRVKYRLQSELMALMMSRDSGISAFPEEDNIFCWKRTITGSSNYVKIPVLSYLINTKYKAWAWQEMKACQKNVPIDPKKRDDRATGTLADVTLSKMCR</sequence>
<organism evidence="1 2">
    <name type="scientific">Arachis hypogaea</name>
    <name type="common">Peanut</name>
    <dbReference type="NCBI Taxonomy" id="3818"/>
    <lineage>
        <taxon>Eukaryota</taxon>
        <taxon>Viridiplantae</taxon>
        <taxon>Streptophyta</taxon>
        <taxon>Embryophyta</taxon>
        <taxon>Tracheophyta</taxon>
        <taxon>Spermatophyta</taxon>
        <taxon>Magnoliopsida</taxon>
        <taxon>eudicotyledons</taxon>
        <taxon>Gunneridae</taxon>
        <taxon>Pentapetalae</taxon>
        <taxon>rosids</taxon>
        <taxon>fabids</taxon>
        <taxon>Fabales</taxon>
        <taxon>Fabaceae</taxon>
        <taxon>Papilionoideae</taxon>
        <taxon>50 kb inversion clade</taxon>
        <taxon>dalbergioids sensu lato</taxon>
        <taxon>Dalbergieae</taxon>
        <taxon>Pterocarpus clade</taxon>
        <taxon>Arachis</taxon>
    </lineage>
</organism>
<dbReference type="Gene3D" id="3.10.110.10">
    <property type="entry name" value="Ubiquitin Conjugating Enzyme"/>
    <property type="match status" value="1"/>
</dbReference>
<dbReference type="InterPro" id="IPR016135">
    <property type="entry name" value="UBQ-conjugating_enzyme/RWD"/>
</dbReference>
<evidence type="ECO:0000313" key="2">
    <source>
        <dbReference type="Proteomes" id="UP000289738"/>
    </source>
</evidence>
<dbReference type="Proteomes" id="UP000289738">
    <property type="component" value="Chromosome A07"/>
</dbReference>
<protein>
    <submittedName>
        <fullName evidence="1">Uncharacterized protein</fullName>
    </submittedName>
</protein>
<keyword evidence="2" id="KW-1185">Reference proteome</keyword>
<dbReference type="AlphaFoldDB" id="A0A445CD98"/>
<accession>A0A445CD98</accession>